<evidence type="ECO:0000313" key="2">
    <source>
        <dbReference type="Proteomes" id="UP000253099"/>
    </source>
</evidence>
<dbReference type="AlphaFoldDB" id="A0A366MG27"/>
<sequence>MPSGKSTISKLLYPIIAPSCSEGEELLEEFLMIVSTELS</sequence>
<accession>A0A366MG27</accession>
<comment type="caution">
    <text evidence="1">The sequence shown here is derived from an EMBL/GenBank/DDBJ whole genome shotgun (WGS) entry which is preliminary data.</text>
</comment>
<reference evidence="1 2" key="1">
    <citation type="submission" date="2018-06" db="EMBL/GenBank/DDBJ databases">
        <title>Genomic insight into two independent archaeal endosymbiosis events.</title>
        <authorList>
            <person name="Lind A.E."/>
            <person name="Lewis W.H."/>
            <person name="Spang A."/>
            <person name="Guy L."/>
            <person name="Embley M.T."/>
            <person name="Ettema T.J.G."/>
        </authorList>
    </citation>
    <scope>NUCLEOTIDE SEQUENCE [LARGE SCALE GENOMIC DNA]</scope>
    <source>
        <strain evidence="1">NOE</strain>
    </source>
</reference>
<dbReference type="Proteomes" id="UP000253099">
    <property type="component" value="Unassembled WGS sequence"/>
</dbReference>
<evidence type="ECO:0000313" key="1">
    <source>
        <dbReference type="EMBL" id="RBQ24630.1"/>
    </source>
</evidence>
<name>A0A366MG27_9EURY</name>
<organism evidence="1 2">
    <name type="scientific">Candidatus Methanobinarius endosymbioticus</name>
    <dbReference type="NCBI Taxonomy" id="2006182"/>
    <lineage>
        <taxon>Archaea</taxon>
        <taxon>Methanobacteriati</taxon>
        <taxon>Methanobacteriota</taxon>
        <taxon>Methanomada group</taxon>
        <taxon>Methanobacteria</taxon>
        <taxon>Methanobacteriales</taxon>
        <taxon>Methanobacteriaceae</taxon>
        <taxon>Candidatus Methanobinarius</taxon>
    </lineage>
</organism>
<gene>
    <name evidence="1" type="ORF">ALNOE001_00570</name>
</gene>
<dbReference type="EMBL" id="NIZT01000001">
    <property type="protein sequence ID" value="RBQ24630.1"/>
    <property type="molecule type" value="Genomic_DNA"/>
</dbReference>
<proteinExistence type="predicted"/>
<keyword evidence="2" id="KW-1185">Reference proteome</keyword>
<protein>
    <submittedName>
        <fullName evidence="1">Uncharacterized protein</fullName>
    </submittedName>
</protein>